<name>A0ABV0GLY4_PAENI</name>
<gene>
    <name evidence="1" type="ORF">V3C41_00070</name>
</gene>
<evidence type="ECO:0000313" key="1">
    <source>
        <dbReference type="EMBL" id="MEO3939462.1"/>
    </source>
</evidence>
<dbReference type="EMBL" id="JBBMFV010000001">
    <property type="protein sequence ID" value="MEO3939462.1"/>
    <property type="molecule type" value="Genomic_DNA"/>
</dbReference>
<keyword evidence="2" id="KW-1185">Reference proteome</keyword>
<accession>A0ABV0GLY4</accession>
<comment type="caution">
    <text evidence="1">The sequence shown here is derived from an EMBL/GenBank/DDBJ whole genome shotgun (WGS) entry which is preliminary data.</text>
</comment>
<sequence length="133" mass="14903">MSASLRTRAEAGRKSFRSWIGDLDVPAHQRRVLAELVGLMDEREFIEGRAACVTYEAELARRTGLEEDLPEVLDALIDAGLLTRHKASAVFNDGRPGLVLRIRHPEVVLTEEAAGTLWMADSCVRKHRPVMKR</sequence>
<organism evidence="1 2">
    <name type="scientific">Paenarthrobacter nicotinovorans</name>
    <name type="common">Arthrobacter nicotinovorans</name>
    <dbReference type="NCBI Taxonomy" id="29320"/>
    <lineage>
        <taxon>Bacteria</taxon>
        <taxon>Bacillati</taxon>
        <taxon>Actinomycetota</taxon>
        <taxon>Actinomycetes</taxon>
        <taxon>Micrococcales</taxon>
        <taxon>Micrococcaceae</taxon>
        <taxon>Paenarthrobacter</taxon>
    </lineage>
</organism>
<reference evidence="1 2" key="1">
    <citation type="journal article" date="2024" name="Appl. Microbiol. Biotechnol.">
        <title>Biosynthetic gene clusters with biotechnological applications in novel Antarctic isolates from Actinomycetota.</title>
        <authorList>
            <person name="Bruna P."/>
            <person name="Nunez-Montero K."/>
            <person name="Contreras M.J."/>
            <person name="Leal K."/>
            <person name="Garcia M."/>
            <person name="Abanto M."/>
            <person name="Barrientos L."/>
        </authorList>
    </citation>
    <scope>NUCLEOTIDE SEQUENCE [LARGE SCALE GENOMIC DNA]</scope>
    <source>
        <strain evidence="1 2">Se16.17</strain>
    </source>
</reference>
<proteinExistence type="predicted"/>
<dbReference type="RefSeq" id="WP_347781452.1">
    <property type="nucleotide sequence ID" value="NZ_JBBMFV010000001.1"/>
</dbReference>
<protein>
    <submittedName>
        <fullName evidence="1">Uncharacterized protein</fullName>
    </submittedName>
</protein>
<evidence type="ECO:0000313" key="2">
    <source>
        <dbReference type="Proteomes" id="UP001448614"/>
    </source>
</evidence>
<dbReference type="Proteomes" id="UP001448614">
    <property type="component" value="Unassembled WGS sequence"/>
</dbReference>